<dbReference type="InterPro" id="IPR036513">
    <property type="entry name" value="STAS_dom_sf"/>
</dbReference>
<reference evidence="3" key="1">
    <citation type="journal article" date="2019" name="Int. J. Syst. Evol. Microbiol.">
        <title>The Global Catalogue of Microorganisms (GCM) 10K type strain sequencing project: providing services to taxonomists for standard genome sequencing and annotation.</title>
        <authorList>
            <consortium name="The Broad Institute Genomics Platform"/>
            <consortium name="The Broad Institute Genome Sequencing Center for Infectious Disease"/>
            <person name="Wu L."/>
            <person name="Ma J."/>
        </authorList>
    </citation>
    <scope>NUCLEOTIDE SEQUENCE [LARGE SCALE GENOMIC DNA]</scope>
    <source>
        <strain evidence="3">KCTC 62784</strain>
    </source>
</reference>
<dbReference type="Pfam" id="PF13466">
    <property type="entry name" value="STAS_2"/>
    <property type="match status" value="1"/>
</dbReference>
<dbReference type="InterPro" id="IPR002645">
    <property type="entry name" value="STAS_dom"/>
</dbReference>
<dbReference type="Gene3D" id="3.30.750.24">
    <property type="entry name" value="STAS domain"/>
    <property type="match status" value="1"/>
</dbReference>
<dbReference type="RefSeq" id="WP_123016927.1">
    <property type="nucleotide sequence ID" value="NZ_AP024911.1"/>
</dbReference>
<proteinExistence type="predicted"/>
<dbReference type="Proteomes" id="UP001595384">
    <property type="component" value="Unassembled WGS sequence"/>
</dbReference>
<evidence type="ECO:0000313" key="2">
    <source>
        <dbReference type="EMBL" id="MFC3023205.1"/>
    </source>
</evidence>
<evidence type="ECO:0000259" key="1">
    <source>
        <dbReference type="PROSITE" id="PS50801"/>
    </source>
</evidence>
<accession>A0ABV7C9S7</accession>
<name>A0ABV7C9S7_9VIBR</name>
<dbReference type="PROSITE" id="PS50801">
    <property type="entry name" value="STAS"/>
    <property type="match status" value="1"/>
</dbReference>
<dbReference type="SUPFAM" id="SSF52091">
    <property type="entry name" value="SpoIIaa-like"/>
    <property type="match status" value="1"/>
</dbReference>
<sequence length="109" mass="12370">MIDSQWHLVSPEQAELSGALDRETVPSLWRSLKLWQPDVKQVTVSLASVERVDSAGMAMLIHLIENAKRQNCHIMLSFVPEQLGMLFQLSNIEQMMSQHIKQATEVTRG</sequence>
<dbReference type="InterPro" id="IPR058548">
    <property type="entry name" value="MlaB-like_STAS"/>
</dbReference>
<evidence type="ECO:0000313" key="3">
    <source>
        <dbReference type="Proteomes" id="UP001595384"/>
    </source>
</evidence>
<protein>
    <submittedName>
        <fullName evidence="2">Lipid asymmetry maintenance protein MlaB</fullName>
    </submittedName>
</protein>
<dbReference type="CDD" id="cd07043">
    <property type="entry name" value="STAS_anti-anti-sigma_factors"/>
    <property type="match status" value="1"/>
</dbReference>
<dbReference type="EMBL" id="JBHRSE010000035">
    <property type="protein sequence ID" value="MFC3023205.1"/>
    <property type="molecule type" value="Genomic_DNA"/>
</dbReference>
<dbReference type="InterPro" id="IPR052746">
    <property type="entry name" value="MlaB_ABC_Transporter"/>
</dbReference>
<dbReference type="PANTHER" id="PTHR35849">
    <property type="entry name" value="BLR2341 PROTEIN"/>
    <property type="match status" value="1"/>
</dbReference>
<keyword evidence="3" id="KW-1185">Reference proteome</keyword>
<gene>
    <name evidence="2" type="ORF">ACFODT_05145</name>
</gene>
<feature type="domain" description="STAS" evidence="1">
    <location>
        <begin position="15"/>
        <end position="109"/>
    </location>
</feature>
<organism evidence="2 3">
    <name type="scientific">Vibrio zhugei</name>
    <dbReference type="NCBI Taxonomy" id="2479546"/>
    <lineage>
        <taxon>Bacteria</taxon>
        <taxon>Pseudomonadati</taxon>
        <taxon>Pseudomonadota</taxon>
        <taxon>Gammaproteobacteria</taxon>
        <taxon>Vibrionales</taxon>
        <taxon>Vibrionaceae</taxon>
        <taxon>Vibrio</taxon>
    </lineage>
</organism>
<comment type="caution">
    <text evidence="2">The sequence shown here is derived from an EMBL/GenBank/DDBJ whole genome shotgun (WGS) entry which is preliminary data.</text>
</comment>
<dbReference type="PANTHER" id="PTHR35849:SF1">
    <property type="entry name" value="INTERMEMBRANE PHOSPHOLIPID TRANSPORT SYSTEM BINDING PROTEIN MLAB"/>
    <property type="match status" value="1"/>
</dbReference>